<evidence type="ECO:0000313" key="1">
    <source>
        <dbReference type="EMBL" id="GAP05066.1"/>
    </source>
</evidence>
<dbReference type="AlphaFoldDB" id="A0A3F3H4B7"/>
<name>A0A3F3H4B7_9LACO</name>
<dbReference type="EMBL" id="DF968111">
    <property type="protein sequence ID" value="GAP05066.1"/>
    <property type="molecule type" value="Genomic_DNA"/>
</dbReference>
<dbReference type="RefSeq" id="WP_059394375.1">
    <property type="nucleotide sequence ID" value="NZ_DF968111.1"/>
</dbReference>
<accession>A0A3F3H4B7</accession>
<dbReference type="STRING" id="709323.GCA_001047135_01622"/>
<dbReference type="Proteomes" id="UP000064514">
    <property type="component" value="Unassembled WGS sequence"/>
</dbReference>
<protein>
    <submittedName>
        <fullName evidence="1">Uncharacterized protein</fullName>
    </submittedName>
</protein>
<proteinExistence type="predicted"/>
<organism evidence="1">
    <name type="scientific">Fructobacillus tropaeoli</name>
    <dbReference type="NCBI Taxonomy" id="709323"/>
    <lineage>
        <taxon>Bacteria</taxon>
        <taxon>Bacillati</taxon>
        <taxon>Bacillota</taxon>
        <taxon>Bacilli</taxon>
        <taxon>Lactobacillales</taxon>
        <taxon>Lactobacillaceae</taxon>
        <taxon>Fructobacillus</taxon>
    </lineage>
</organism>
<sequence>MVSKIEEKFSRSDLLKRMVGDVSFHGETNHDNDSFDNLEVLNSFIGELVDISFDVLRQTNGRNESSAKNLNDKVINILRGNKESIDELIEIYGAE</sequence>
<reference evidence="1" key="1">
    <citation type="journal article" date="2015" name="BMC Genomics">
        <title>Comparative genomics of Fructobacillus spp. and Leuconostoc spp. reveals niche-specific evolution of Fructobacillus spp.</title>
        <authorList>
            <person name="Endo A."/>
            <person name="Tanizawa Y."/>
            <person name="Tanaka N."/>
            <person name="Maeno S."/>
            <person name="Kumar H."/>
            <person name="Shiwa Y."/>
            <person name="Okada S."/>
            <person name="Yoshikawa H."/>
            <person name="Dicks L."/>
            <person name="Nakagawa J."/>
            <person name="Arita M."/>
        </authorList>
    </citation>
    <scope>NUCLEOTIDE SEQUENCE [LARGE SCALE GENOMIC DNA]</scope>
    <source>
        <strain evidence="1">F214-1</strain>
    </source>
</reference>
<gene>
    <name evidence="1" type="ORF">FTRO_0340040</name>
</gene>